<dbReference type="EMBL" id="UOEL01000051">
    <property type="protein sequence ID" value="VAW11192.1"/>
    <property type="molecule type" value="Genomic_DNA"/>
</dbReference>
<evidence type="ECO:0008006" key="2">
    <source>
        <dbReference type="Google" id="ProtNLM"/>
    </source>
</evidence>
<proteinExistence type="predicted"/>
<sequence length="67" mass="7307">MGKMKLVVVVVSLLLLTSCAKDIVETADALDCAAKAKKISENNNDLSCSELIAEINKFEKSCKAYKR</sequence>
<evidence type="ECO:0000313" key="1">
    <source>
        <dbReference type="EMBL" id="VAW11192.1"/>
    </source>
</evidence>
<protein>
    <recommendedName>
        <fullName evidence="2">Lipoprotein</fullName>
    </recommendedName>
</protein>
<accession>A0A3B0T9M4</accession>
<gene>
    <name evidence="1" type="ORF">MNBD_BACTEROID03-947</name>
</gene>
<dbReference type="PROSITE" id="PS51257">
    <property type="entry name" value="PROKAR_LIPOPROTEIN"/>
    <property type="match status" value="1"/>
</dbReference>
<organism evidence="1">
    <name type="scientific">hydrothermal vent metagenome</name>
    <dbReference type="NCBI Taxonomy" id="652676"/>
    <lineage>
        <taxon>unclassified sequences</taxon>
        <taxon>metagenomes</taxon>
        <taxon>ecological metagenomes</taxon>
    </lineage>
</organism>
<reference evidence="1" key="1">
    <citation type="submission" date="2018-06" db="EMBL/GenBank/DDBJ databases">
        <authorList>
            <person name="Zhirakovskaya E."/>
        </authorList>
    </citation>
    <scope>NUCLEOTIDE SEQUENCE</scope>
</reference>
<dbReference type="AlphaFoldDB" id="A0A3B0T9M4"/>
<name>A0A3B0T9M4_9ZZZZ</name>